<sequence>MDDLCAECGFRYDLTDAPAAAEDIRRLAGEVATVLRTPGHRLAERRAPELWSPLEYGCHLRDVFLVQRERVLQARRDNGFTCVTMGRDIRVEHEGYAEQDPADVARQLTDAALLFGNVLDRLGEDWDNEMVYSWPEPHRASLRWVAVHTVHEARHHRHDIRGQLGESAS</sequence>
<dbReference type="RefSeq" id="WP_273942720.1">
    <property type="nucleotide sequence ID" value="NZ_CP097263.1"/>
</dbReference>
<dbReference type="EMBL" id="JBHLUD010000002">
    <property type="protein sequence ID" value="MFC0541291.1"/>
    <property type="molecule type" value="Genomic_DNA"/>
</dbReference>
<evidence type="ECO:0000313" key="2">
    <source>
        <dbReference type="EMBL" id="MFC0541291.1"/>
    </source>
</evidence>
<gene>
    <name evidence="2" type="ORF">ACFFH7_07340</name>
</gene>
<dbReference type="SUPFAM" id="SSF109854">
    <property type="entry name" value="DinB/YfiT-like putative metalloenzymes"/>
    <property type="match status" value="1"/>
</dbReference>
<organism evidence="2 3">
    <name type="scientific">Kutzneria chonburiensis</name>
    <dbReference type="NCBI Taxonomy" id="1483604"/>
    <lineage>
        <taxon>Bacteria</taxon>
        <taxon>Bacillati</taxon>
        <taxon>Actinomycetota</taxon>
        <taxon>Actinomycetes</taxon>
        <taxon>Pseudonocardiales</taxon>
        <taxon>Pseudonocardiaceae</taxon>
        <taxon>Kutzneria</taxon>
    </lineage>
</organism>
<name>A0ABV6MN15_9PSEU</name>
<dbReference type="InterPro" id="IPR034660">
    <property type="entry name" value="DinB/YfiT-like"/>
</dbReference>
<proteinExistence type="predicted"/>
<keyword evidence="3" id="KW-1185">Reference proteome</keyword>
<feature type="domain" description="DinB-like" evidence="1">
    <location>
        <begin position="40"/>
        <end position="159"/>
    </location>
</feature>
<dbReference type="Gene3D" id="1.20.120.450">
    <property type="entry name" value="dinb family like domain"/>
    <property type="match status" value="1"/>
</dbReference>
<dbReference type="Proteomes" id="UP001589810">
    <property type="component" value="Unassembled WGS sequence"/>
</dbReference>
<evidence type="ECO:0000313" key="3">
    <source>
        <dbReference type="Proteomes" id="UP001589810"/>
    </source>
</evidence>
<reference evidence="2 3" key="1">
    <citation type="submission" date="2024-09" db="EMBL/GenBank/DDBJ databases">
        <authorList>
            <person name="Sun Q."/>
            <person name="Mori K."/>
        </authorList>
    </citation>
    <scope>NUCLEOTIDE SEQUENCE [LARGE SCALE GENOMIC DNA]</scope>
    <source>
        <strain evidence="2 3">TBRC 1432</strain>
    </source>
</reference>
<dbReference type="Pfam" id="PF12867">
    <property type="entry name" value="DinB_2"/>
    <property type="match status" value="1"/>
</dbReference>
<comment type="caution">
    <text evidence="2">The sequence shown here is derived from an EMBL/GenBank/DDBJ whole genome shotgun (WGS) entry which is preliminary data.</text>
</comment>
<accession>A0ABV6MN15</accession>
<dbReference type="InterPro" id="IPR024775">
    <property type="entry name" value="DinB-like"/>
</dbReference>
<evidence type="ECO:0000259" key="1">
    <source>
        <dbReference type="Pfam" id="PF12867"/>
    </source>
</evidence>
<protein>
    <submittedName>
        <fullName evidence="2">DinB family protein</fullName>
    </submittedName>
</protein>